<dbReference type="Pfam" id="PF17820">
    <property type="entry name" value="PDZ_6"/>
    <property type="match status" value="1"/>
</dbReference>
<keyword evidence="5" id="KW-0812">Transmembrane</keyword>
<comment type="caution">
    <text evidence="7">The sequence shown here is derived from an EMBL/GenBank/DDBJ whole genome shotgun (WGS) entry which is preliminary data.</text>
</comment>
<dbReference type="OrthoDB" id="9758917at2"/>
<feature type="region of interest" description="Disordered" evidence="4">
    <location>
        <begin position="441"/>
        <end position="471"/>
    </location>
</feature>
<protein>
    <submittedName>
        <fullName evidence="7">Trypsin-like serine protease</fullName>
    </submittedName>
</protein>
<dbReference type="GO" id="GO:0004252">
    <property type="term" value="F:serine-type endopeptidase activity"/>
    <property type="evidence" value="ECO:0007669"/>
    <property type="project" value="InterPro"/>
</dbReference>
<evidence type="ECO:0000313" key="7">
    <source>
        <dbReference type="EMBL" id="RXS74747.1"/>
    </source>
</evidence>
<dbReference type="InterPro" id="IPR051201">
    <property type="entry name" value="Chloro_Bact_Ser_Proteases"/>
</dbReference>
<sequence>MEEYGSYNWNQQGNEPQNNTPMEPKKPHGKNNKNAAKWAKKIGAVALSAVLFGGVAGGVFTGVTYATGATAKAKATQTESDSSQQTTTTKLQTATASTSTASSTSSGSMDVTSIVQSAMPSIVAITNKSVQEVQNYFSMFSRGGGTQEQEVESQGSGIIIGQNDSELLIATNNHVVEGADTLSVCFADDNACEATVKGTDSDNDLAVIAVKLSDISDDTMSKIKIAEIGDSNQLQVGEQVVAIGNALGYGQSVTTGIVSAVNRQLEDSNSENGFIQTDAAINPGNSGGALLNMQGQVIGINSAKLASTEVEGMGYAIPVSTASPIFEDLMNRQTRTKVSSDQAAALGIKGQTVDSSIAEAYGIPQGVYVAEIEQGSAAEKAGITAGSVITKFDDTTIESMDDLKSCLEYYAAGETVDLVVKIADNGSYVEKTLTITLDKADTSTTTQDGQQGQTQPGASGQDGNLQGSILK</sequence>
<feature type="region of interest" description="Disordered" evidence="4">
    <location>
        <begin position="74"/>
        <end position="109"/>
    </location>
</feature>
<dbReference type="SMART" id="SM00228">
    <property type="entry name" value="PDZ"/>
    <property type="match status" value="1"/>
</dbReference>
<evidence type="ECO:0000313" key="8">
    <source>
        <dbReference type="Proteomes" id="UP000290106"/>
    </source>
</evidence>
<keyword evidence="5" id="KW-1133">Transmembrane helix</keyword>
<dbReference type="Gene3D" id="2.30.42.10">
    <property type="match status" value="1"/>
</dbReference>
<dbReference type="Proteomes" id="UP000290106">
    <property type="component" value="Unassembled WGS sequence"/>
</dbReference>
<feature type="domain" description="PDZ" evidence="6">
    <location>
        <begin position="335"/>
        <end position="424"/>
    </location>
</feature>
<dbReference type="InterPro" id="IPR043504">
    <property type="entry name" value="Peptidase_S1_PA_chymotrypsin"/>
</dbReference>
<dbReference type="InterPro" id="IPR001940">
    <property type="entry name" value="Peptidase_S1C"/>
</dbReference>
<feature type="compositionally biased region" description="Low complexity" evidence="4">
    <location>
        <begin position="74"/>
        <end position="108"/>
    </location>
</feature>
<dbReference type="RefSeq" id="WP_129257343.1">
    <property type="nucleotide sequence ID" value="NZ_JBGKFY010000002.1"/>
</dbReference>
<dbReference type="Pfam" id="PF13365">
    <property type="entry name" value="Trypsin_2"/>
    <property type="match status" value="1"/>
</dbReference>
<organism evidence="7 8">
    <name type="scientific">Blautia faecicola</name>
    <dbReference type="NCBI Taxonomy" id="2509240"/>
    <lineage>
        <taxon>Bacteria</taxon>
        <taxon>Bacillati</taxon>
        <taxon>Bacillota</taxon>
        <taxon>Clostridia</taxon>
        <taxon>Lachnospirales</taxon>
        <taxon>Lachnospiraceae</taxon>
        <taxon>Blautia</taxon>
    </lineage>
</organism>
<dbReference type="EMBL" id="SDKC01000001">
    <property type="protein sequence ID" value="RXS74747.1"/>
    <property type="molecule type" value="Genomic_DNA"/>
</dbReference>
<keyword evidence="2 7" id="KW-0645">Protease</keyword>
<dbReference type="PANTHER" id="PTHR43343:SF3">
    <property type="entry name" value="PROTEASE DO-LIKE 8, CHLOROPLASTIC"/>
    <property type="match status" value="1"/>
</dbReference>
<dbReference type="PROSITE" id="PS50106">
    <property type="entry name" value="PDZ"/>
    <property type="match status" value="1"/>
</dbReference>
<dbReference type="PRINTS" id="PR00834">
    <property type="entry name" value="PROTEASES2C"/>
</dbReference>
<evidence type="ECO:0000256" key="3">
    <source>
        <dbReference type="ARBA" id="ARBA00022801"/>
    </source>
</evidence>
<dbReference type="InterPro" id="IPR001478">
    <property type="entry name" value="PDZ"/>
</dbReference>
<proteinExistence type="inferred from homology"/>
<evidence type="ECO:0000259" key="6">
    <source>
        <dbReference type="PROSITE" id="PS50106"/>
    </source>
</evidence>
<dbReference type="SUPFAM" id="SSF50494">
    <property type="entry name" value="Trypsin-like serine proteases"/>
    <property type="match status" value="1"/>
</dbReference>
<feature type="region of interest" description="Disordered" evidence="4">
    <location>
        <begin position="1"/>
        <end position="34"/>
    </location>
</feature>
<keyword evidence="3" id="KW-0378">Hydrolase</keyword>
<dbReference type="AlphaFoldDB" id="A0A4Q1RGJ3"/>
<dbReference type="GO" id="GO:0006508">
    <property type="term" value="P:proteolysis"/>
    <property type="evidence" value="ECO:0007669"/>
    <property type="project" value="UniProtKB-KW"/>
</dbReference>
<dbReference type="InterPro" id="IPR041489">
    <property type="entry name" value="PDZ_6"/>
</dbReference>
<dbReference type="PANTHER" id="PTHR43343">
    <property type="entry name" value="PEPTIDASE S12"/>
    <property type="match status" value="1"/>
</dbReference>
<gene>
    <name evidence="7" type="ORF">ETP43_05660</name>
</gene>
<dbReference type="SUPFAM" id="SSF50156">
    <property type="entry name" value="PDZ domain-like"/>
    <property type="match status" value="1"/>
</dbReference>
<evidence type="ECO:0000256" key="4">
    <source>
        <dbReference type="SAM" id="MobiDB-lite"/>
    </source>
</evidence>
<evidence type="ECO:0000256" key="1">
    <source>
        <dbReference type="ARBA" id="ARBA00010541"/>
    </source>
</evidence>
<dbReference type="Gene3D" id="2.40.10.10">
    <property type="entry name" value="Trypsin-like serine proteases"/>
    <property type="match status" value="2"/>
</dbReference>
<evidence type="ECO:0000256" key="2">
    <source>
        <dbReference type="ARBA" id="ARBA00022670"/>
    </source>
</evidence>
<comment type="similarity">
    <text evidence="1">Belongs to the peptidase S1C family.</text>
</comment>
<evidence type="ECO:0000256" key="5">
    <source>
        <dbReference type="SAM" id="Phobius"/>
    </source>
</evidence>
<dbReference type="InterPro" id="IPR036034">
    <property type="entry name" value="PDZ_sf"/>
</dbReference>
<feature type="compositionally biased region" description="Polar residues" evidence="4">
    <location>
        <begin position="7"/>
        <end position="21"/>
    </location>
</feature>
<keyword evidence="5" id="KW-0472">Membrane</keyword>
<dbReference type="InterPro" id="IPR009003">
    <property type="entry name" value="Peptidase_S1_PA"/>
</dbReference>
<accession>A0A4Q1RGJ3</accession>
<keyword evidence="8" id="KW-1185">Reference proteome</keyword>
<name>A0A4Q1RGJ3_9FIRM</name>
<feature type="compositionally biased region" description="Low complexity" evidence="4">
    <location>
        <begin position="442"/>
        <end position="455"/>
    </location>
</feature>
<feature type="transmembrane region" description="Helical" evidence="5">
    <location>
        <begin position="42"/>
        <end position="66"/>
    </location>
</feature>
<reference evidence="7 8" key="1">
    <citation type="submission" date="2019-01" db="EMBL/GenBank/DDBJ databases">
        <title>Blautia sp. nov. KGMB01111 isolated human feces.</title>
        <authorList>
            <person name="Park J.-E."/>
            <person name="Kim J.-S."/>
            <person name="Park S.-H."/>
        </authorList>
    </citation>
    <scope>NUCLEOTIDE SEQUENCE [LARGE SCALE GENOMIC DNA]</scope>
    <source>
        <strain evidence="7 8">KGMB01111</strain>
    </source>
</reference>
<feature type="compositionally biased region" description="Polar residues" evidence="4">
    <location>
        <begin position="456"/>
        <end position="471"/>
    </location>
</feature>